<feature type="region of interest" description="Disordered" evidence="11">
    <location>
        <begin position="1"/>
        <end position="35"/>
    </location>
</feature>
<dbReference type="PANTHER" id="PTHR13476">
    <property type="entry name" value="CHROMATIN MODIFICATION-RELATED PROTEIN MEAF6"/>
    <property type="match status" value="1"/>
</dbReference>
<feature type="compositionally biased region" description="Low complexity" evidence="11">
    <location>
        <begin position="194"/>
        <end position="223"/>
    </location>
</feature>
<comment type="subunit">
    <text evidence="9">Component of the NuA4 histone acetyltransferase complex.</text>
</comment>
<keyword evidence="5 9" id="KW-0805">Transcription regulation</keyword>
<evidence type="ECO:0000256" key="5">
    <source>
        <dbReference type="ARBA" id="ARBA00023015"/>
    </source>
</evidence>
<evidence type="ECO:0000313" key="12">
    <source>
        <dbReference type="EMBL" id="ODH26818.1"/>
    </source>
</evidence>
<dbReference type="GO" id="GO:0006281">
    <property type="term" value="P:DNA repair"/>
    <property type="evidence" value="ECO:0007669"/>
    <property type="project" value="UniProtKB-UniRule"/>
</dbReference>
<evidence type="ECO:0000256" key="8">
    <source>
        <dbReference type="ARBA" id="ARBA00023242"/>
    </source>
</evidence>
<gene>
    <name evidence="12" type="ORF">ACO22_04415</name>
</gene>
<feature type="coiled-coil region" evidence="10">
    <location>
        <begin position="36"/>
        <end position="63"/>
    </location>
</feature>
<evidence type="ECO:0000256" key="4">
    <source>
        <dbReference type="ARBA" id="ARBA00022853"/>
    </source>
</evidence>
<feature type="region of interest" description="Disordered" evidence="11">
    <location>
        <begin position="137"/>
        <end position="260"/>
    </location>
</feature>
<evidence type="ECO:0000256" key="3">
    <source>
        <dbReference type="ARBA" id="ARBA00018504"/>
    </source>
</evidence>
<keyword evidence="7 9" id="KW-0804">Transcription</keyword>
<dbReference type="Proteomes" id="UP000242814">
    <property type="component" value="Unassembled WGS sequence"/>
</dbReference>
<keyword evidence="8 9" id="KW-0539">Nucleus</keyword>
<evidence type="ECO:0000256" key="2">
    <source>
        <dbReference type="ARBA" id="ARBA00010916"/>
    </source>
</evidence>
<keyword evidence="9" id="KW-0234">DNA repair</keyword>
<evidence type="ECO:0000256" key="6">
    <source>
        <dbReference type="ARBA" id="ARBA00023054"/>
    </source>
</evidence>
<dbReference type="VEuPathDB" id="FungiDB:PABG_01537"/>
<dbReference type="Pfam" id="PF09340">
    <property type="entry name" value="NuA4"/>
    <property type="match status" value="1"/>
</dbReference>
<dbReference type="GO" id="GO:0005634">
    <property type="term" value="C:nucleus"/>
    <property type="evidence" value="ECO:0007669"/>
    <property type="project" value="UniProtKB-SubCell"/>
</dbReference>
<comment type="caution">
    <text evidence="12">The sequence shown here is derived from an EMBL/GenBank/DDBJ whole genome shotgun (WGS) entry which is preliminary data.</text>
</comment>
<comment type="similarity">
    <text evidence="2 9">Belongs to the EAF6 family.</text>
</comment>
<keyword evidence="6 10" id="KW-0175">Coiled coil</keyword>
<dbReference type="EMBL" id="LZYO01000174">
    <property type="protein sequence ID" value="ODH26818.1"/>
    <property type="molecule type" value="Genomic_DNA"/>
</dbReference>
<evidence type="ECO:0000256" key="1">
    <source>
        <dbReference type="ARBA" id="ARBA00004123"/>
    </source>
</evidence>
<dbReference type="VEuPathDB" id="FungiDB:PADG_04147"/>
<feature type="compositionally biased region" description="Low complexity" evidence="11">
    <location>
        <begin position="8"/>
        <end position="21"/>
    </location>
</feature>
<dbReference type="GO" id="GO:0006325">
    <property type="term" value="P:chromatin organization"/>
    <property type="evidence" value="ECO:0007669"/>
    <property type="project" value="UniProtKB-KW"/>
</dbReference>
<accession>A0A1D2JD74</accession>
<protein>
    <recommendedName>
        <fullName evidence="3 9">Chromatin modification-related protein EAF6</fullName>
    </recommendedName>
</protein>
<keyword evidence="9" id="KW-0227">DNA damage</keyword>
<sequence>MAENVPPATTAGQNNTTANSAGSGPEQMQNRGIPYYEKLRRELRETIQKKRLMDKNMAALEESIYRFEQSYLEETGAGNIIKGFDNYIKGASGVSGIGAGSSLGSMAGGGGGGSGGGGPMTRRKTAVQDCDRVFSRSSASFMRDSPAPSSANTTPSHAPTPTSASIPGTNANRDNNTPNNTTTNNNNSAPSSIKGGTSSNKKNKKATSGSASANINTNTNANSDGQSAGGRGRERDDGDDAESGGNKQPVKRLKITYGRD</sequence>
<comment type="function">
    <text evidence="9">Component of the NuA4 histone acetyltransferase complex which is involved in transcriptional activation of selected genes principally by acetylation of nucleosomal histone H4 and H2A. The NuA4 complex is also involved in DNA repair.</text>
</comment>
<comment type="subcellular location">
    <subcellularLocation>
        <location evidence="1 9">Nucleus</location>
    </subcellularLocation>
</comment>
<evidence type="ECO:0000256" key="7">
    <source>
        <dbReference type="ARBA" id="ARBA00023163"/>
    </source>
</evidence>
<evidence type="ECO:0000313" key="13">
    <source>
        <dbReference type="Proteomes" id="UP000242814"/>
    </source>
</evidence>
<name>A0A1D2JD74_PARBR</name>
<proteinExistence type="inferred from homology"/>
<dbReference type="InterPro" id="IPR015418">
    <property type="entry name" value="Eaf6"/>
</dbReference>
<dbReference type="GO" id="GO:0035267">
    <property type="term" value="C:NuA4 histone acetyltransferase complex"/>
    <property type="evidence" value="ECO:0007669"/>
    <property type="project" value="UniProtKB-UniRule"/>
</dbReference>
<evidence type="ECO:0000256" key="9">
    <source>
        <dbReference type="RuleBase" id="RU368022"/>
    </source>
</evidence>
<evidence type="ECO:0000256" key="10">
    <source>
        <dbReference type="SAM" id="Coils"/>
    </source>
</evidence>
<dbReference type="AlphaFoldDB" id="A0A1D2JD74"/>
<evidence type="ECO:0000256" key="11">
    <source>
        <dbReference type="SAM" id="MobiDB-lite"/>
    </source>
</evidence>
<reference evidence="12 13" key="1">
    <citation type="submission" date="2016-06" db="EMBL/GenBank/DDBJ databases">
        <authorList>
            <person name="Kjaerup R.B."/>
            <person name="Dalgaard T.S."/>
            <person name="Juul-Madsen H.R."/>
        </authorList>
    </citation>
    <scope>NUCLEOTIDE SEQUENCE [LARGE SCALE GENOMIC DNA]</scope>
    <source>
        <strain evidence="12 13">Pb300</strain>
    </source>
</reference>
<organism evidence="12 13">
    <name type="scientific">Paracoccidioides brasiliensis</name>
    <dbReference type="NCBI Taxonomy" id="121759"/>
    <lineage>
        <taxon>Eukaryota</taxon>
        <taxon>Fungi</taxon>
        <taxon>Dikarya</taxon>
        <taxon>Ascomycota</taxon>
        <taxon>Pezizomycotina</taxon>
        <taxon>Eurotiomycetes</taxon>
        <taxon>Eurotiomycetidae</taxon>
        <taxon>Onygenales</taxon>
        <taxon>Ajellomycetaceae</taxon>
        <taxon>Paracoccidioides</taxon>
    </lineage>
</organism>
<feature type="compositionally biased region" description="Low complexity" evidence="11">
    <location>
        <begin position="145"/>
        <end position="187"/>
    </location>
</feature>
<keyword evidence="4 9" id="KW-0156">Chromatin regulator</keyword>